<proteinExistence type="predicted"/>
<organism evidence="3 4">
    <name type="scientific">Adineta steineri</name>
    <dbReference type="NCBI Taxonomy" id="433720"/>
    <lineage>
        <taxon>Eukaryota</taxon>
        <taxon>Metazoa</taxon>
        <taxon>Spiralia</taxon>
        <taxon>Gnathifera</taxon>
        <taxon>Rotifera</taxon>
        <taxon>Eurotatoria</taxon>
        <taxon>Bdelloidea</taxon>
        <taxon>Adinetida</taxon>
        <taxon>Adinetidae</taxon>
        <taxon>Adineta</taxon>
    </lineage>
</organism>
<feature type="compositionally biased region" description="Polar residues" evidence="1">
    <location>
        <begin position="725"/>
        <end position="737"/>
    </location>
</feature>
<feature type="compositionally biased region" description="Low complexity" evidence="1">
    <location>
        <begin position="469"/>
        <end position="483"/>
    </location>
</feature>
<feature type="region of interest" description="Disordered" evidence="1">
    <location>
        <begin position="181"/>
        <end position="202"/>
    </location>
</feature>
<accession>A0A819MR16</accession>
<reference evidence="3" key="1">
    <citation type="submission" date="2021-02" db="EMBL/GenBank/DDBJ databases">
        <authorList>
            <person name="Nowell W R."/>
        </authorList>
    </citation>
    <scope>NUCLEOTIDE SEQUENCE</scope>
</reference>
<dbReference type="Proteomes" id="UP000663860">
    <property type="component" value="Unassembled WGS sequence"/>
</dbReference>
<evidence type="ECO:0000256" key="1">
    <source>
        <dbReference type="SAM" id="MobiDB-lite"/>
    </source>
</evidence>
<feature type="region of interest" description="Disordered" evidence="1">
    <location>
        <begin position="95"/>
        <end position="149"/>
    </location>
</feature>
<gene>
    <name evidence="2" type="ORF">IZO911_LOCUS8470</name>
    <name evidence="3" type="ORF">KXQ929_LOCUS27495</name>
</gene>
<feature type="compositionally biased region" description="Polar residues" evidence="1">
    <location>
        <begin position="132"/>
        <end position="149"/>
    </location>
</feature>
<feature type="region of interest" description="Disordered" evidence="1">
    <location>
        <begin position="456"/>
        <end position="483"/>
    </location>
</feature>
<feature type="compositionally biased region" description="Low complexity" evidence="1">
    <location>
        <begin position="108"/>
        <end position="129"/>
    </location>
</feature>
<dbReference type="AlphaFoldDB" id="A0A819MR16"/>
<feature type="compositionally biased region" description="Low complexity" evidence="1">
    <location>
        <begin position="181"/>
        <end position="190"/>
    </location>
</feature>
<name>A0A819MR16_9BILA</name>
<dbReference type="EMBL" id="CAJNOE010000057">
    <property type="protein sequence ID" value="CAF0829864.1"/>
    <property type="molecule type" value="Genomic_DNA"/>
</dbReference>
<protein>
    <submittedName>
        <fullName evidence="3">Uncharacterized protein</fullName>
    </submittedName>
</protein>
<evidence type="ECO:0000313" key="4">
    <source>
        <dbReference type="Proteomes" id="UP000663868"/>
    </source>
</evidence>
<evidence type="ECO:0000313" key="2">
    <source>
        <dbReference type="EMBL" id="CAF0829864.1"/>
    </source>
</evidence>
<feature type="compositionally biased region" description="Basic residues" evidence="1">
    <location>
        <begin position="685"/>
        <end position="698"/>
    </location>
</feature>
<feature type="region of interest" description="Disordered" evidence="1">
    <location>
        <begin position="623"/>
        <end position="755"/>
    </location>
</feature>
<dbReference type="EMBL" id="CAJOBB010002611">
    <property type="protein sequence ID" value="CAF3983720.1"/>
    <property type="molecule type" value="Genomic_DNA"/>
</dbReference>
<dbReference type="Proteomes" id="UP000663868">
    <property type="component" value="Unassembled WGS sequence"/>
</dbReference>
<comment type="caution">
    <text evidence="3">The sequence shown here is derived from an EMBL/GenBank/DDBJ whole genome shotgun (WGS) entry which is preliminary data.</text>
</comment>
<feature type="compositionally biased region" description="Polar residues" evidence="1">
    <location>
        <begin position="623"/>
        <end position="648"/>
    </location>
</feature>
<evidence type="ECO:0000313" key="3">
    <source>
        <dbReference type="EMBL" id="CAF3983720.1"/>
    </source>
</evidence>
<sequence>MSSITITPSYASTLSSTNTNNNNNYINVPRYVPPHLSSNTFTHNNPPNYLSLRPQIPQKPSLYGAGQRKYNNYHKFQTGTTTTFSGYTNVNSRHHNNNFTPIPPSRQYHNYNNNNHYNNNNNNNRNHYNAPSLMNHNNNNHHYQTPSRHNTRSYYNAQTYHPQNQHYSRPLSSHSRFNVLSRLPSRSPSPHRIFPPSIKPRRHYHNHNNYNYNNNNKQHDNKNKHINVNVKQNNNVLKGFIISDSMCSRVRTYAINKLNLYNVQLSYESGCDSITMINWLKTPDAQSKVGCTDFLLISLGTNDVGRYGVDVSIQRCSELISFIRQSYRGIRVIGWLALSPRWKPTRFVSAAEIGDLHCQFNERLHILSKQLDFDFVDARLGPSDMRVEDRLHPSATTGKWKYEGAIREWFTTHAVLLQSSSFRYNNNHHHSSNNNNNNYNNTQQHHHNIRQVINHNNSSSPFRYHHHSSNNNNNNNYNDKQQNHNNRQVVNHNSTQPFIVTTDSSNQNCNNNVHPNIPSRALINIYPHQLRTIDQFFRNNEIPKEVEKDKNKIFLIANYYYQSRYFQEENKKWKIYEQVASNQKDKNLNPKDGDDILMVDDNEIEIEIARPYRERHSKILNTTITSENESDSQHSSNNSNEASRSYSASDEEDNKKRKLRKTSLSPSSIIEIQNNNNEKETNNIRKNKKKDKSRKKKKIPIEHDPRAPEGSPIALVNEINERTDTVQSSKRQDTPISPTAKRQRLFSHKYRKTNG</sequence>
<dbReference type="SUPFAM" id="SSF52266">
    <property type="entry name" value="SGNH hydrolase"/>
    <property type="match status" value="1"/>
</dbReference>
<feature type="compositionally biased region" description="Basic residues" evidence="1">
    <location>
        <begin position="741"/>
        <end position="755"/>
    </location>
</feature>